<dbReference type="Gene3D" id="3.40.50.150">
    <property type="entry name" value="Vaccinia Virus protein VP39"/>
    <property type="match status" value="1"/>
</dbReference>
<dbReference type="AlphaFoldDB" id="A0AAE2SEP3"/>
<sequence length="287" mass="33230">MKFRKIALNMLKVILPKFIISYKHSRDRNKNLLKPITENLPYDPEINVLNHIGINYPMFDIGANTGIYSEMLKNTIGEENLYIFEPLPHLFENLRCKFKNANIYKLALSNECSSQVIRIPCIDGDYYDTRATLNNHIEPNQSGAKKITIDVSTLDQVVASLRLDRIGFMKVDVEGHELELIEGATSTLKKFKPLILIEIESRHHSFPITEIFSTLENLGYSGYYINPASLCLIEISEFDAARDQDISKLESRSFFGYLNNFFFVHFESEDEFVSKVRLFLEEEKRRV</sequence>
<dbReference type="GO" id="GO:0008171">
    <property type="term" value="F:O-methyltransferase activity"/>
    <property type="evidence" value="ECO:0007669"/>
    <property type="project" value="TreeGrafter"/>
</dbReference>
<evidence type="ECO:0000259" key="1">
    <source>
        <dbReference type="Pfam" id="PF05050"/>
    </source>
</evidence>
<dbReference type="PANTHER" id="PTHR36973">
    <property type="entry name" value="SLL1456 PROTEIN-RELATED"/>
    <property type="match status" value="1"/>
</dbReference>
<reference evidence="2" key="1">
    <citation type="submission" date="2021-01" db="EMBL/GenBank/DDBJ databases">
        <title>Modified the classification status of verrucomicrobia.</title>
        <authorList>
            <person name="Feng X."/>
        </authorList>
    </citation>
    <scope>NUCLEOTIDE SEQUENCE</scope>
    <source>
        <strain evidence="2">5K15</strain>
    </source>
</reference>
<feature type="domain" description="Methyltransferase FkbM" evidence="1">
    <location>
        <begin position="60"/>
        <end position="220"/>
    </location>
</feature>
<keyword evidence="3" id="KW-1185">Reference proteome</keyword>
<dbReference type="Proteomes" id="UP000634206">
    <property type="component" value="Unassembled WGS sequence"/>
</dbReference>
<dbReference type="InterPro" id="IPR029063">
    <property type="entry name" value="SAM-dependent_MTases_sf"/>
</dbReference>
<protein>
    <submittedName>
        <fullName evidence="2">FkbM family methyltransferase</fullName>
    </submittedName>
</protein>
<dbReference type="InterPro" id="IPR053188">
    <property type="entry name" value="FkbM_Methyltransferase"/>
</dbReference>
<name>A0AAE2SEP3_9BACT</name>
<dbReference type="RefSeq" id="WP_309491128.1">
    <property type="nucleotide sequence ID" value="NZ_JAENIG010000015.1"/>
</dbReference>
<gene>
    <name evidence="2" type="ORF">JIN83_16170</name>
</gene>
<dbReference type="EMBL" id="JAENIG010000015">
    <property type="protein sequence ID" value="MBK1856508.1"/>
    <property type="molecule type" value="Genomic_DNA"/>
</dbReference>
<keyword evidence="2" id="KW-0808">Transferase</keyword>
<comment type="caution">
    <text evidence="2">The sequence shown here is derived from an EMBL/GenBank/DDBJ whole genome shotgun (WGS) entry which is preliminary data.</text>
</comment>
<dbReference type="GO" id="GO:0032259">
    <property type="term" value="P:methylation"/>
    <property type="evidence" value="ECO:0007669"/>
    <property type="project" value="UniProtKB-KW"/>
</dbReference>
<evidence type="ECO:0000313" key="3">
    <source>
        <dbReference type="Proteomes" id="UP000634206"/>
    </source>
</evidence>
<evidence type="ECO:0000313" key="2">
    <source>
        <dbReference type="EMBL" id="MBK1856508.1"/>
    </source>
</evidence>
<dbReference type="Pfam" id="PF05050">
    <property type="entry name" value="Methyltransf_21"/>
    <property type="match status" value="1"/>
</dbReference>
<organism evidence="2 3">
    <name type="scientific">Oceaniferula flava</name>
    <dbReference type="NCBI Taxonomy" id="2800421"/>
    <lineage>
        <taxon>Bacteria</taxon>
        <taxon>Pseudomonadati</taxon>
        <taxon>Verrucomicrobiota</taxon>
        <taxon>Verrucomicrobiia</taxon>
        <taxon>Verrucomicrobiales</taxon>
        <taxon>Verrucomicrobiaceae</taxon>
        <taxon>Oceaniferula</taxon>
    </lineage>
</organism>
<proteinExistence type="predicted"/>
<dbReference type="NCBIfam" id="TIGR01444">
    <property type="entry name" value="fkbM_fam"/>
    <property type="match status" value="1"/>
</dbReference>
<keyword evidence="2" id="KW-0489">Methyltransferase</keyword>
<dbReference type="InterPro" id="IPR006342">
    <property type="entry name" value="FkbM_mtfrase"/>
</dbReference>
<dbReference type="PANTHER" id="PTHR36973:SF4">
    <property type="entry name" value="NODULATION PROTEIN"/>
    <property type="match status" value="1"/>
</dbReference>
<dbReference type="SUPFAM" id="SSF53335">
    <property type="entry name" value="S-adenosyl-L-methionine-dependent methyltransferases"/>
    <property type="match status" value="1"/>
</dbReference>
<accession>A0AAE2SEP3</accession>